<organism evidence="1 2">
    <name type="scientific">Leptospira vanthielii</name>
    <dbReference type="NCBI Taxonomy" id="293085"/>
    <lineage>
        <taxon>Bacteria</taxon>
        <taxon>Pseudomonadati</taxon>
        <taxon>Spirochaetota</taxon>
        <taxon>Spirochaetia</taxon>
        <taxon>Leptospirales</taxon>
        <taxon>Leptospiraceae</taxon>
        <taxon>Leptospira</taxon>
    </lineage>
</organism>
<evidence type="ECO:0000313" key="1">
    <source>
        <dbReference type="EMBL" id="TGM45992.1"/>
    </source>
</evidence>
<dbReference type="Proteomes" id="UP000298112">
    <property type="component" value="Unassembled WGS sequence"/>
</dbReference>
<comment type="caution">
    <text evidence="1">The sequence shown here is derived from an EMBL/GenBank/DDBJ whole genome shotgun (WGS) entry which is preliminary data.</text>
</comment>
<keyword evidence="2" id="KW-1185">Reference proteome</keyword>
<reference evidence="2" key="1">
    <citation type="journal article" date="2019" name="PLoS Negl. Trop. Dis.">
        <title>Revisiting the worldwide diversity of Leptospira species in the environment.</title>
        <authorList>
            <person name="Vincent A.T."/>
            <person name="Schiettekatte O."/>
            <person name="Bourhy P."/>
            <person name="Veyrier F.J."/>
            <person name="Picardeau M."/>
        </authorList>
    </citation>
    <scope>NUCLEOTIDE SEQUENCE [LARGE SCALE GENOMIC DNA]</scope>
    <source>
        <strain evidence="2">201601955</strain>
    </source>
</reference>
<protein>
    <recommendedName>
        <fullName evidence="3">DUF1850 domain-containing protein</fullName>
    </recommendedName>
</protein>
<gene>
    <name evidence="1" type="ORF">EHQ95_17560</name>
</gene>
<evidence type="ECO:0000313" key="2">
    <source>
        <dbReference type="Proteomes" id="UP000298112"/>
    </source>
</evidence>
<dbReference type="EMBL" id="RQHF01000038">
    <property type="protein sequence ID" value="TGM45992.1"/>
    <property type="molecule type" value="Genomic_DNA"/>
</dbReference>
<name>A0ABY2NJJ1_9LEPT</name>
<sequence length="195" mass="22507">MNRAGKFLSHWLILLATLLIGFDLYALPIYVPSMPEYKLNITPLVNFQETYVIVKILNGGGNKDETIYSYGLRQSSSRYQDFISGGISWIGLGVIPYKSISESKYYSKDKNSIGQIQIKENCRNYFPTSIGKKSYLIFLRDESREVGLEFPLFDIWEDFEIPPNKSLYLEIDIVKQEHKTSIIDMPKDVFSDMCK</sequence>
<evidence type="ECO:0008006" key="3">
    <source>
        <dbReference type="Google" id="ProtNLM"/>
    </source>
</evidence>
<dbReference type="RefSeq" id="WP_135660672.1">
    <property type="nucleotide sequence ID" value="NZ_RQHF01000038.1"/>
</dbReference>
<accession>A0ABY2NJJ1</accession>
<proteinExistence type="predicted"/>